<protein>
    <submittedName>
        <fullName evidence="3">Lipid membrane protein</fullName>
    </submittedName>
</protein>
<feature type="compositionally biased region" description="Gly residues" evidence="1">
    <location>
        <begin position="236"/>
        <end position="254"/>
    </location>
</feature>
<gene>
    <name evidence="3" type="ORF">LCPAC201_02400</name>
</gene>
<feature type="region of interest" description="Disordered" evidence="1">
    <location>
        <begin position="218"/>
        <end position="257"/>
    </location>
</feature>
<keyword evidence="2" id="KW-0812">Transmembrane</keyword>
<sequence length="276" mass="28549">MGSNQSNTAKEIQTITNNIFEDSSEVCIAKCTAIQSGDTIIISGSTTGNVTLTNQCEASASCAMNQQLDSQVADIMKALAQQTNTSSSIWPVSFKFDNKNNSVTIRQAITNNITQIMESICQSTDTNIQENDVIVFTDSEGGNITLSNQGSANSTCTLNNVARQVVFNQQTAKTNQTNKMTSIFTTILVIVVIVLIIGALLVLLIIGPIGIKNLMGSSDKGKGDGESDSGTLQQLLGGGGEGGAEGEGGEGGLGTEAAISTEAEGGLSVADLAILA</sequence>
<reference evidence="3" key="1">
    <citation type="journal article" date="2019" name="MBio">
        <title>Virus Genomes from Deep Sea Sediments Expand the Ocean Megavirome and Support Independent Origins of Viral Gigantism.</title>
        <authorList>
            <person name="Backstrom D."/>
            <person name="Yutin N."/>
            <person name="Jorgensen S.L."/>
            <person name="Dharamshi J."/>
            <person name="Homa F."/>
            <person name="Zaremba-Niedwiedzka K."/>
            <person name="Spang A."/>
            <person name="Wolf Y.I."/>
            <person name="Koonin E.V."/>
            <person name="Ettema T.J."/>
        </authorList>
    </citation>
    <scope>NUCLEOTIDE SEQUENCE</scope>
</reference>
<evidence type="ECO:0000256" key="2">
    <source>
        <dbReference type="SAM" id="Phobius"/>
    </source>
</evidence>
<keyword evidence="2" id="KW-1133">Transmembrane helix</keyword>
<keyword evidence="2" id="KW-0472">Membrane</keyword>
<feature type="transmembrane region" description="Helical" evidence="2">
    <location>
        <begin position="183"/>
        <end position="206"/>
    </location>
</feature>
<proteinExistence type="predicted"/>
<evidence type="ECO:0000313" key="3">
    <source>
        <dbReference type="EMBL" id="QBK90939.1"/>
    </source>
</evidence>
<name>A0A481Z722_9VIRU</name>
<organism evidence="3">
    <name type="scientific">Pithovirus LCPAC201</name>
    <dbReference type="NCBI Taxonomy" id="2506591"/>
    <lineage>
        <taxon>Viruses</taxon>
        <taxon>Pithoviruses</taxon>
    </lineage>
</organism>
<evidence type="ECO:0000256" key="1">
    <source>
        <dbReference type="SAM" id="MobiDB-lite"/>
    </source>
</evidence>
<accession>A0A481Z722</accession>
<dbReference type="EMBL" id="MK500503">
    <property type="protein sequence ID" value="QBK90939.1"/>
    <property type="molecule type" value="Genomic_DNA"/>
</dbReference>